<dbReference type="InterPro" id="IPR036366">
    <property type="entry name" value="PGBDSf"/>
</dbReference>
<proteinExistence type="predicted"/>
<evidence type="ECO:0000259" key="2">
    <source>
        <dbReference type="Pfam" id="PF01471"/>
    </source>
</evidence>
<dbReference type="InterPro" id="IPR036365">
    <property type="entry name" value="PGBD-like_sf"/>
</dbReference>
<dbReference type="PANTHER" id="PTHR30469:SF15">
    <property type="entry name" value="HLYD FAMILY OF SECRETION PROTEINS"/>
    <property type="match status" value="1"/>
</dbReference>
<feature type="domain" description="Multidrug resistance protein MdtA-like C-terminal permuted SH3" evidence="3">
    <location>
        <begin position="360"/>
        <end position="420"/>
    </location>
</feature>
<dbReference type="InterPro" id="IPR058627">
    <property type="entry name" value="MdtA-like_C"/>
</dbReference>
<reference evidence="5" key="1">
    <citation type="journal article" date="2019" name="Int. J. Syst. Evol. Microbiol.">
        <title>The Global Catalogue of Microorganisms (GCM) 10K type strain sequencing project: providing services to taxonomists for standard genome sequencing and annotation.</title>
        <authorList>
            <consortium name="The Broad Institute Genomics Platform"/>
            <consortium name="The Broad Institute Genome Sequencing Center for Infectious Disease"/>
            <person name="Wu L."/>
            <person name="Ma J."/>
        </authorList>
    </citation>
    <scope>NUCLEOTIDE SEQUENCE [LARGE SCALE GENOMIC DNA]</scope>
    <source>
        <strain evidence="5">ICMP 257</strain>
    </source>
</reference>
<feature type="compositionally biased region" description="Basic residues" evidence="1">
    <location>
        <begin position="10"/>
        <end position="21"/>
    </location>
</feature>
<evidence type="ECO:0000313" key="4">
    <source>
        <dbReference type="EMBL" id="MFC4977883.1"/>
    </source>
</evidence>
<dbReference type="Gene3D" id="1.10.101.10">
    <property type="entry name" value="PGBD-like superfamily/PGBD"/>
    <property type="match status" value="1"/>
</dbReference>
<accession>A0ABV9V387</accession>
<dbReference type="GeneID" id="31231698"/>
<dbReference type="InterPro" id="IPR002477">
    <property type="entry name" value="Peptidoglycan-bd-like"/>
</dbReference>
<keyword evidence="5" id="KW-1185">Reference proteome</keyword>
<dbReference type="PANTHER" id="PTHR30469">
    <property type="entry name" value="MULTIDRUG RESISTANCE PROTEIN MDTA"/>
    <property type="match status" value="1"/>
</dbReference>
<dbReference type="SUPFAM" id="SSF47090">
    <property type="entry name" value="PGBD-like"/>
    <property type="match status" value="1"/>
</dbReference>
<sequence length="429" mass="43574">MSEDTPPRPHPGRRRQKGGLDRRRRALISVLAGSVVLTGAGVAAAAFIKSPAQAAADTGPPPASVLTAAVEKKVLSETVITRGKVASSQRITVSGEGAGGKDAGRSVVTKVAVKEGQSLRMGQLLLEISGRPVFVLKGAVPAYRDLGPGSTGDDVAQLQRALTEIGHGTGSDRAGTFGTGTEQAVERFYRAHEFAPVTEQTGPPPATTEVAGGVGTAGDDDGDDVPAPAPRVTVPLSEIVYVRTGPAYAEDVSAQVGGEAKTDLVSISAGELIVDGTVGPEVKGLVKPGQTVSIASEVTGARATGTIESVAAKPTKPKDGEQAGGDTYAMKVRPSGRLPADLAGEDVRLTITAASSQNEVLAVPTSAISSGEDGQTTVTVRRGQKERRVPVDTGMIADGYVQVTPRGQAGLTAGDQVIVGVDETRAGAG</sequence>
<organism evidence="4 5">
    <name type="scientific">Streptomyces atroolivaceus</name>
    <dbReference type="NCBI Taxonomy" id="66869"/>
    <lineage>
        <taxon>Bacteria</taxon>
        <taxon>Bacillati</taxon>
        <taxon>Actinomycetota</taxon>
        <taxon>Actinomycetes</taxon>
        <taxon>Kitasatosporales</taxon>
        <taxon>Streptomycetaceae</taxon>
        <taxon>Streptomyces</taxon>
    </lineage>
</organism>
<dbReference type="PRINTS" id="PR01490">
    <property type="entry name" value="RTXTOXIND"/>
</dbReference>
<dbReference type="Proteomes" id="UP001595908">
    <property type="component" value="Unassembled WGS sequence"/>
</dbReference>
<evidence type="ECO:0000259" key="3">
    <source>
        <dbReference type="Pfam" id="PF25967"/>
    </source>
</evidence>
<dbReference type="Gene3D" id="2.40.420.20">
    <property type="match status" value="1"/>
</dbReference>
<dbReference type="Pfam" id="PF25967">
    <property type="entry name" value="RND-MFP_C"/>
    <property type="match status" value="1"/>
</dbReference>
<dbReference type="Pfam" id="PF01471">
    <property type="entry name" value="PG_binding_1"/>
    <property type="match status" value="1"/>
</dbReference>
<feature type="domain" description="Peptidoglycan binding-like" evidence="2">
    <location>
        <begin position="151"/>
        <end position="192"/>
    </location>
</feature>
<evidence type="ECO:0000256" key="1">
    <source>
        <dbReference type="SAM" id="MobiDB-lite"/>
    </source>
</evidence>
<feature type="region of interest" description="Disordered" evidence="1">
    <location>
        <begin position="1"/>
        <end position="21"/>
    </location>
</feature>
<gene>
    <name evidence="4" type="ORF">ACFPL4_05825</name>
</gene>
<protein>
    <submittedName>
        <fullName evidence="4">Peptidoglycan-binding protein</fullName>
    </submittedName>
</protein>
<evidence type="ECO:0000313" key="5">
    <source>
        <dbReference type="Proteomes" id="UP001595908"/>
    </source>
</evidence>
<dbReference type="RefSeq" id="WP_106972717.1">
    <property type="nucleotide sequence ID" value="NZ_JBHSJE010000001.1"/>
</dbReference>
<name>A0ABV9V387_STRAZ</name>
<dbReference type="EMBL" id="JBHSJE010000001">
    <property type="protein sequence ID" value="MFC4977883.1"/>
    <property type="molecule type" value="Genomic_DNA"/>
</dbReference>
<comment type="caution">
    <text evidence="4">The sequence shown here is derived from an EMBL/GenBank/DDBJ whole genome shotgun (WGS) entry which is preliminary data.</text>
</comment>